<gene>
    <name evidence="3" type="primary">LOC129392520</name>
</gene>
<feature type="region of interest" description="Disordered" evidence="1">
    <location>
        <begin position="179"/>
        <end position="198"/>
    </location>
</feature>
<evidence type="ECO:0000256" key="1">
    <source>
        <dbReference type="SAM" id="MobiDB-lite"/>
    </source>
</evidence>
<dbReference type="KEGG" id="pcad:129392520"/>
<proteinExistence type="predicted"/>
<feature type="region of interest" description="Disordered" evidence="1">
    <location>
        <begin position="203"/>
        <end position="225"/>
    </location>
</feature>
<evidence type="ECO:0000313" key="3">
    <source>
        <dbReference type="RefSeq" id="XP_054943852.1"/>
    </source>
</evidence>
<evidence type="ECO:0000313" key="2">
    <source>
        <dbReference type="Proteomes" id="UP000248484"/>
    </source>
</evidence>
<sequence length="327" mass="35430">MAMLAGFSVTEEPPGLLETVVKTQTFLLWPTPVLARPRGQRSENKGCLSEGRVPLQKGLKVTLDSTRALVFSPCPKQGSPLCVSHLRVVSSPYTYPILQPLGKTQPLPQRALGSSPVGCYVGMGSDALDGNVVLEVPYLHPAAPHPRHSGCTMTPLYSEAMHPGRCRIRQGAASRCKLQQHWGPQTSPCPGSQLRPGKVISEAGTDSWATGGPQPSSGDTQTGLVASWGPSEVRQKRGLQVSSPPSPVSPEDWPLFLPEAGAKVAASVKARPRDSSLELSKREGHRTGKHDLSNSVPSFLNSWFRLCLQGYLMFLTSDGYHFFFFFF</sequence>
<protein>
    <submittedName>
        <fullName evidence="3">Uncharacterized protein</fullName>
    </submittedName>
</protein>
<name>A0A9W2WXH1_PHYMC</name>
<keyword evidence="2" id="KW-1185">Reference proteome</keyword>
<feature type="compositionally biased region" description="Polar residues" evidence="1">
    <location>
        <begin position="213"/>
        <end position="224"/>
    </location>
</feature>
<dbReference type="Proteomes" id="UP000248484">
    <property type="component" value="Chromosome 11"/>
</dbReference>
<organism evidence="2 3">
    <name type="scientific">Physeter macrocephalus</name>
    <name type="common">Sperm whale</name>
    <name type="synonym">Physeter catodon</name>
    <dbReference type="NCBI Taxonomy" id="9755"/>
    <lineage>
        <taxon>Eukaryota</taxon>
        <taxon>Metazoa</taxon>
        <taxon>Chordata</taxon>
        <taxon>Craniata</taxon>
        <taxon>Vertebrata</taxon>
        <taxon>Euteleostomi</taxon>
        <taxon>Mammalia</taxon>
        <taxon>Eutheria</taxon>
        <taxon>Laurasiatheria</taxon>
        <taxon>Artiodactyla</taxon>
        <taxon>Whippomorpha</taxon>
        <taxon>Cetacea</taxon>
        <taxon>Odontoceti</taxon>
        <taxon>Physeteridae</taxon>
        <taxon>Physeter</taxon>
    </lineage>
</organism>
<dbReference type="RefSeq" id="XP_054943852.1">
    <property type="nucleotide sequence ID" value="XM_055087877.1"/>
</dbReference>
<dbReference type="AlphaFoldDB" id="A0A9W2WXH1"/>
<reference evidence="3" key="1">
    <citation type="submission" date="2025-08" db="UniProtKB">
        <authorList>
            <consortium name="RefSeq"/>
        </authorList>
    </citation>
    <scope>IDENTIFICATION</scope>
    <source>
        <tissue evidence="3">Muscle</tissue>
    </source>
</reference>
<accession>A0A9W2WXH1</accession>
<dbReference type="GeneID" id="129392520"/>